<dbReference type="PATRIC" id="fig|52133.18.peg.2894"/>
<comment type="caution">
    <text evidence="2">The sequence shown here is derived from an EMBL/GenBank/DDBJ whole genome shotgun (WGS) entry which is preliminary data.</text>
</comment>
<name>A0A150HL15_9GAMM</name>
<dbReference type="EMBL" id="JRUE01000218">
    <property type="protein sequence ID" value="KXZ65353.1"/>
    <property type="molecule type" value="Genomic_DNA"/>
</dbReference>
<evidence type="ECO:0000313" key="3">
    <source>
        <dbReference type="Proteomes" id="UP000075680"/>
    </source>
</evidence>
<protein>
    <recommendedName>
        <fullName evidence="4">DUF1176 domain-containing protein</fullName>
    </recommendedName>
</protein>
<reference evidence="2 3" key="1">
    <citation type="journal article" date="2016" name="Sci. Rep.">
        <title>Genomic and phenotypic characterization of the species Acinetobacter venetianus.</title>
        <authorList>
            <person name="Fondi M."/>
            <person name="Maida I."/>
            <person name="Perrin E."/>
            <person name="Orlandini V."/>
            <person name="La Torre L."/>
            <person name="Bosi E."/>
            <person name="Negroni A."/>
            <person name="Zanaroli G."/>
            <person name="Fava F."/>
            <person name="Decorosi F."/>
            <person name="Giovannetti L."/>
            <person name="Viti C."/>
            <person name="Vaneechoutte M."/>
            <person name="Dijkshoorn L."/>
            <person name="Fani R."/>
        </authorList>
    </citation>
    <scope>NUCLEOTIDE SEQUENCE [LARGE SCALE GENOMIC DNA]</scope>
    <source>
        <strain evidence="2 3">LUH5627</strain>
    </source>
</reference>
<sequence length="356" mass="39136">MKNIIAICCLMSISATAFAQEIKGISFTHEDWEIYCSNTGTCQAAGYSDEYSHDPNEPASLLLTRLAGAKQAVKAEFALGSIDEQAQLAGKLKNIHFYVNGKDLGAVSVDGADFPIMGKLTAAQVNALLQQSKQKTEIVFKNPNVQWQISDKGMTAVLLKMDDFQKRVGTVGALVKKGKMDESKVLSAQPKIIVKQVKTSNKPYLTLQSNNKRYASIHQMLMAAQPTPKEDGFCEGLYNGDEYEPQPIELYKLGNKKILAMTLCWRGAYNEGYGAWVLNDSLTGKAAFVTEHASEFYQGIISSSQKGRGIGDCWSAAEWVWDGQKFVNTRDMWTGMCKGLAAGGVWELDQIEAIVK</sequence>
<proteinExistence type="predicted"/>
<evidence type="ECO:0000256" key="1">
    <source>
        <dbReference type="SAM" id="SignalP"/>
    </source>
</evidence>
<dbReference type="Proteomes" id="UP000075680">
    <property type="component" value="Unassembled WGS sequence"/>
</dbReference>
<keyword evidence="1" id="KW-0732">Signal</keyword>
<evidence type="ECO:0008006" key="4">
    <source>
        <dbReference type="Google" id="ProtNLM"/>
    </source>
</evidence>
<feature type="signal peptide" evidence="1">
    <location>
        <begin position="1"/>
        <end position="19"/>
    </location>
</feature>
<evidence type="ECO:0000313" key="2">
    <source>
        <dbReference type="EMBL" id="KXZ65353.1"/>
    </source>
</evidence>
<gene>
    <name evidence="2" type="ORF">AVENLUH5627_02820</name>
</gene>
<organism evidence="2 3">
    <name type="scientific">Acinetobacter venetianus</name>
    <dbReference type="NCBI Taxonomy" id="52133"/>
    <lineage>
        <taxon>Bacteria</taxon>
        <taxon>Pseudomonadati</taxon>
        <taxon>Pseudomonadota</taxon>
        <taxon>Gammaproteobacteria</taxon>
        <taxon>Moraxellales</taxon>
        <taxon>Moraxellaceae</taxon>
        <taxon>Acinetobacter</taxon>
    </lineage>
</organism>
<accession>A0A150HL15</accession>
<feature type="chain" id="PRO_5007562730" description="DUF1176 domain-containing protein" evidence="1">
    <location>
        <begin position="20"/>
        <end position="356"/>
    </location>
</feature>
<dbReference type="InterPro" id="IPR009560">
    <property type="entry name" value="DUF1176"/>
</dbReference>
<dbReference type="RefSeq" id="WP_061519453.1">
    <property type="nucleotide sequence ID" value="NZ_JRUE01000218.1"/>
</dbReference>
<dbReference type="AlphaFoldDB" id="A0A150HL15"/>
<dbReference type="Pfam" id="PF06674">
    <property type="entry name" value="DUF1176"/>
    <property type="match status" value="1"/>
</dbReference>